<dbReference type="InterPro" id="IPR050572">
    <property type="entry name" value="Fe-S_Ferredoxin"/>
</dbReference>
<dbReference type="RefSeq" id="WP_126379170.1">
    <property type="nucleotide sequence ID" value="NZ_AP017378.1"/>
</dbReference>
<dbReference type="InterPro" id="IPR017896">
    <property type="entry name" value="4Fe4S_Fe-S-bd"/>
</dbReference>
<evidence type="ECO:0000313" key="6">
    <source>
        <dbReference type="EMBL" id="BBD08781.1"/>
    </source>
</evidence>
<dbReference type="PANTHER" id="PTHR43687:SF1">
    <property type="entry name" value="FERREDOXIN III"/>
    <property type="match status" value="1"/>
</dbReference>
<reference evidence="6 7" key="1">
    <citation type="journal article" date="2018" name="Sci. Adv.">
        <title>Multi-heme cytochromes provide a pathway for survival in energy-limited environments.</title>
        <authorList>
            <person name="Deng X."/>
            <person name="Dohmae N."/>
            <person name="Nealson K.H."/>
            <person name="Hashimoto K."/>
            <person name="Okamoto A."/>
        </authorList>
    </citation>
    <scope>NUCLEOTIDE SEQUENCE [LARGE SCALE GENOMIC DNA]</scope>
    <source>
        <strain evidence="6 7">IS5</strain>
    </source>
</reference>
<gene>
    <name evidence="6" type="ORF">DFE_2055</name>
</gene>
<dbReference type="OrthoDB" id="9800445at2"/>
<dbReference type="InterPro" id="IPR011802">
    <property type="entry name" value="AprB"/>
</dbReference>
<dbReference type="GO" id="GO:0046872">
    <property type="term" value="F:metal ion binding"/>
    <property type="evidence" value="ECO:0007669"/>
    <property type="project" value="UniProtKB-KW"/>
</dbReference>
<dbReference type="PROSITE" id="PS00198">
    <property type="entry name" value="4FE4S_FER_1"/>
    <property type="match status" value="1"/>
</dbReference>
<dbReference type="PROSITE" id="PS51379">
    <property type="entry name" value="4FE4S_FER_2"/>
    <property type="match status" value="2"/>
</dbReference>
<organism evidence="6 7">
    <name type="scientific">Desulfovibrio ferrophilus</name>
    <dbReference type="NCBI Taxonomy" id="241368"/>
    <lineage>
        <taxon>Bacteria</taxon>
        <taxon>Pseudomonadati</taxon>
        <taxon>Thermodesulfobacteriota</taxon>
        <taxon>Desulfovibrionia</taxon>
        <taxon>Desulfovibrionales</taxon>
        <taxon>Desulfovibrionaceae</taxon>
        <taxon>Desulfovibrio</taxon>
    </lineage>
</organism>
<dbReference type="NCBIfam" id="TIGR02060">
    <property type="entry name" value="aprB"/>
    <property type="match status" value="1"/>
</dbReference>
<keyword evidence="2" id="KW-0479">Metal-binding</keyword>
<dbReference type="InterPro" id="IPR022738">
    <property type="entry name" value="AprB_C"/>
</dbReference>
<sequence length="168" mass="18725">MPTFVDPSKCDGCKGGEKTACMYICPNDLMILDPEEMKAYNQEPDACWECYSCVKICPQGAITARPYADFAPMGGTSIPMRSSEDIMWTIKFRNGDVKRFKFPIRTTPEGSIKPYEGKPEPGDIESELLFTETALVAPKEALGKKFEITDDTKTQCWADIPCEDGANR</sequence>
<dbReference type="InterPro" id="IPR017900">
    <property type="entry name" value="4Fe4S_Fe_S_CS"/>
</dbReference>
<dbReference type="Gene3D" id="3.30.70.20">
    <property type="match status" value="1"/>
</dbReference>
<dbReference type="Proteomes" id="UP000269883">
    <property type="component" value="Chromosome"/>
</dbReference>
<name>A0A2Z6AZT1_9BACT</name>
<proteinExistence type="predicted"/>
<dbReference type="Pfam" id="PF12838">
    <property type="entry name" value="Fer4_7"/>
    <property type="match status" value="1"/>
</dbReference>
<evidence type="ECO:0000256" key="4">
    <source>
        <dbReference type="ARBA" id="ARBA00023014"/>
    </source>
</evidence>
<dbReference type="SUPFAM" id="SSF54862">
    <property type="entry name" value="4Fe-4S ferredoxins"/>
    <property type="match status" value="1"/>
</dbReference>
<dbReference type="PANTHER" id="PTHR43687">
    <property type="entry name" value="ADENYLYLSULFATE REDUCTASE, BETA SUBUNIT"/>
    <property type="match status" value="1"/>
</dbReference>
<dbReference type="GO" id="GO:0051539">
    <property type="term" value="F:4 iron, 4 sulfur cluster binding"/>
    <property type="evidence" value="ECO:0007669"/>
    <property type="project" value="UniProtKB-KW"/>
</dbReference>
<evidence type="ECO:0000259" key="5">
    <source>
        <dbReference type="PROSITE" id="PS51379"/>
    </source>
</evidence>
<feature type="domain" description="4Fe-4S ferredoxin-type" evidence="5">
    <location>
        <begin position="1"/>
        <end position="35"/>
    </location>
</feature>
<keyword evidence="1" id="KW-0004">4Fe-4S</keyword>
<accession>A0A2Z6AZT1</accession>
<keyword evidence="7" id="KW-1185">Reference proteome</keyword>
<dbReference type="EMBL" id="AP017378">
    <property type="protein sequence ID" value="BBD08781.1"/>
    <property type="molecule type" value="Genomic_DNA"/>
</dbReference>
<dbReference type="Pfam" id="PF12139">
    <property type="entry name" value="APS-reductase_C"/>
    <property type="match status" value="1"/>
</dbReference>
<evidence type="ECO:0000256" key="2">
    <source>
        <dbReference type="ARBA" id="ARBA00022723"/>
    </source>
</evidence>
<dbReference type="KEGG" id="dfl:DFE_2055"/>
<evidence type="ECO:0000256" key="1">
    <source>
        <dbReference type="ARBA" id="ARBA00022485"/>
    </source>
</evidence>
<keyword evidence="4" id="KW-0411">Iron-sulfur</keyword>
<dbReference type="AlphaFoldDB" id="A0A2Z6AZT1"/>
<feature type="domain" description="4Fe-4S ferredoxin-type" evidence="5">
    <location>
        <begin position="38"/>
        <end position="67"/>
    </location>
</feature>
<evidence type="ECO:0000313" key="7">
    <source>
        <dbReference type="Proteomes" id="UP000269883"/>
    </source>
</evidence>
<keyword evidence="3" id="KW-0408">Iron</keyword>
<dbReference type="FunFam" id="3.30.70.20:FF:000038">
    <property type="entry name" value="Adenylylsulfate reductase subunit beta"/>
    <property type="match status" value="1"/>
</dbReference>
<evidence type="ECO:0000256" key="3">
    <source>
        <dbReference type="ARBA" id="ARBA00023004"/>
    </source>
</evidence>
<dbReference type="Gene3D" id="6.20.260.10">
    <property type="entry name" value="Adenylylsulphate reductase, beta subunit, C-terminal domain"/>
    <property type="match status" value="1"/>
</dbReference>
<protein>
    <submittedName>
        <fullName evidence="6">Dissimilatory adenylylsulfate reductase beta subunit</fullName>
    </submittedName>
</protein>
<dbReference type="InterPro" id="IPR038465">
    <property type="entry name" value="APS_reduc_Bsu_C_sf"/>
</dbReference>